<proteinExistence type="predicted"/>
<dbReference type="Proteomes" id="UP000696485">
    <property type="component" value="Unassembled WGS sequence"/>
</dbReference>
<reference evidence="2" key="1">
    <citation type="journal article" date="2020" name="Fungal Divers.">
        <title>Resolving the Mortierellaceae phylogeny through synthesis of multi-gene phylogenetics and phylogenomics.</title>
        <authorList>
            <person name="Vandepol N."/>
            <person name="Liber J."/>
            <person name="Desiro A."/>
            <person name="Na H."/>
            <person name="Kennedy M."/>
            <person name="Barry K."/>
            <person name="Grigoriev I.V."/>
            <person name="Miller A.N."/>
            <person name="O'Donnell K."/>
            <person name="Stajich J.E."/>
            <person name="Bonito G."/>
        </authorList>
    </citation>
    <scope>NUCLEOTIDE SEQUENCE</scope>
    <source>
        <strain evidence="2">NVP1</strain>
    </source>
</reference>
<keyword evidence="3" id="KW-1185">Reference proteome</keyword>
<sequence>MSQVKTNRISLQAPGTPRSHSSSSLASSTATSRPRRITVNLPKAAVTAAAFVSPTTGESTLTEQLVSLERARYTMLVSKNTTSESLMKMPNVATKPVSMDDQVSSPTAVKLPAGAPARLSNMKLTVEDTPTTPTLTAFPAGSPYQLQVSKSNPIMSMKAKQG</sequence>
<feature type="compositionally biased region" description="Polar residues" evidence="1">
    <location>
        <begin position="1"/>
        <end position="10"/>
    </location>
</feature>
<name>A0A9P5ST31_9FUNG</name>
<organism evidence="2 3">
    <name type="scientific">Podila minutissima</name>
    <dbReference type="NCBI Taxonomy" id="64525"/>
    <lineage>
        <taxon>Eukaryota</taxon>
        <taxon>Fungi</taxon>
        <taxon>Fungi incertae sedis</taxon>
        <taxon>Mucoromycota</taxon>
        <taxon>Mortierellomycotina</taxon>
        <taxon>Mortierellomycetes</taxon>
        <taxon>Mortierellales</taxon>
        <taxon>Mortierellaceae</taxon>
        <taxon>Podila</taxon>
    </lineage>
</organism>
<comment type="caution">
    <text evidence="2">The sequence shown here is derived from an EMBL/GenBank/DDBJ whole genome shotgun (WGS) entry which is preliminary data.</text>
</comment>
<evidence type="ECO:0000313" key="3">
    <source>
        <dbReference type="Proteomes" id="UP000696485"/>
    </source>
</evidence>
<protein>
    <submittedName>
        <fullName evidence="2">Uncharacterized protein</fullName>
    </submittedName>
</protein>
<feature type="compositionally biased region" description="Low complexity" evidence="1">
    <location>
        <begin position="16"/>
        <end position="32"/>
    </location>
</feature>
<accession>A0A9P5ST31</accession>
<gene>
    <name evidence="2" type="ORF">BG006_001078</name>
</gene>
<dbReference type="EMBL" id="JAAAUY010000012">
    <property type="protein sequence ID" value="KAF9337977.1"/>
    <property type="molecule type" value="Genomic_DNA"/>
</dbReference>
<evidence type="ECO:0000256" key="1">
    <source>
        <dbReference type="SAM" id="MobiDB-lite"/>
    </source>
</evidence>
<evidence type="ECO:0000313" key="2">
    <source>
        <dbReference type="EMBL" id="KAF9337977.1"/>
    </source>
</evidence>
<feature type="region of interest" description="Disordered" evidence="1">
    <location>
        <begin position="1"/>
        <end position="38"/>
    </location>
</feature>
<dbReference type="AlphaFoldDB" id="A0A9P5ST31"/>